<protein>
    <recommendedName>
        <fullName evidence="2">FAD dependent oxidoreductase domain-containing protein</fullName>
    </recommendedName>
</protein>
<dbReference type="PANTHER" id="PTHR13847">
    <property type="entry name" value="SARCOSINE DEHYDROGENASE-RELATED"/>
    <property type="match status" value="1"/>
</dbReference>
<dbReference type="InterPro" id="IPR036188">
    <property type="entry name" value="FAD/NAD-bd_sf"/>
</dbReference>
<feature type="domain" description="FAD dependent oxidoreductase" evidence="2">
    <location>
        <begin position="64"/>
        <end position="520"/>
    </location>
</feature>
<keyword evidence="4" id="KW-1185">Reference proteome</keyword>
<feature type="region of interest" description="Disordered" evidence="1">
    <location>
        <begin position="415"/>
        <end position="434"/>
    </location>
</feature>
<dbReference type="PANTHER" id="PTHR13847:SF213">
    <property type="entry name" value="DEPENDENT OXIDOREDUCTASE, PUTATIVE-RELATED"/>
    <property type="match status" value="1"/>
</dbReference>
<dbReference type="SUPFAM" id="SSF51905">
    <property type="entry name" value="FAD/NAD(P)-binding domain"/>
    <property type="match status" value="1"/>
</dbReference>
<sequence>MGSLISRAKLLIGAIYHLNKALDVLSRRLKESPGIPIPNPTQPFWTIPKSNISAEGKTVPQHADIVIIGSGITGASFAYNVFEQETSLRIVMLEARDICSGATARYASTSHFRHDSIDHRLCRNGGHINPPLYHDYSELKEQHGEEIAKKMIHFRLAHFRELMSIAKAEDIFELSQVRRTENFDVHTTAKTFDKAKEELAAWQADMPIEAASFQVDEGVDASSKFGLSSEVVGCIHGDGGAIHPYRFVTSLLSRLLDRNPHNFFISTHNPCTEIESPTSTCPFYTVHTPKGTITTYHVIHATNGWVSHLLSPLREKIIPARGTMSAQRPGTTLNTKSTLTGERSYVFYSGTLGYDYLTQLPSGENELMFGGGWASAMDAAFADIGTVDDSQYNWPVASHLAGALPFYFGAENWGREKDPEETEDDKKGGVKWGSGRTKASWSGILGISADGLPWVGRVPTKLSGRSEPSQSCTPRVPPKEVGETISGGPLLTSPPGEWISAGYTGEGMVHAWMSGKALAFMVLNDEEGVREWFPEILRVSEKRWKKADIVDYISRRL</sequence>
<dbReference type="Proteomes" id="UP001497453">
    <property type="component" value="Chromosome 1"/>
</dbReference>
<evidence type="ECO:0000313" key="3">
    <source>
        <dbReference type="EMBL" id="CAL1696969.1"/>
    </source>
</evidence>
<dbReference type="Gene3D" id="3.30.9.10">
    <property type="entry name" value="D-Amino Acid Oxidase, subunit A, domain 2"/>
    <property type="match status" value="1"/>
</dbReference>
<dbReference type="Pfam" id="PF01266">
    <property type="entry name" value="DAO"/>
    <property type="match status" value="1"/>
</dbReference>
<accession>A0ABP1CQY7</accession>
<name>A0ABP1CQY7_9APHY</name>
<evidence type="ECO:0000313" key="4">
    <source>
        <dbReference type="Proteomes" id="UP001497453"/>
    </source>
</evidence>
<reference evidence="4" key="1">
    <citation type="submission" date="2024-04" db="EMBL/GenBank/DDBJ databases">
        <authorList>
            <person name="Shaw F."/>
            <person name="Minotto A."/>
        </authorList>
    </citation>
    <scope>NUCLEOTIDE SEQUENCE [LARGE SCALE GENOMIC DNA]</scope>
</reference>
<organism evidence="3 4">
    <name type="scientific">Somion occarium</name>
    <dbReference type="NCBI Taxonomy" id="3059160"/>
    <lineage>
        <taxon>Eukaryota</taxon>
        <taxon>Fungi</taxon>
        <taxon>Dikarya</taxon>
        <taxon>Basidiomycota</taxon>
        <taxon>Agaricomycotina</taxon>
        <taxon>Agaricomycetes</taxon>
        <taxon>Polyporales</taxon>
        <taxon>Cerrenaceae</taxon>
        <taxon>Somion</taxon>
    </lineage>
</organism>
<evidence type="ECO:0000256" key="1">
    <source>
        <dbReference type="SAM" id="MobiDB-lite"/>
    </source>
</evidence>
<dbReference type="InterPro" id="IPR006076">
    <property type="entry name" value="FAD-dep_OxRdtase"/>
</dbReference>
<proteinExistence type="predicted"/>
<gene>
    <name evidence="3" type="ORF">GFSPODELE1_LOCUS1424</name>
</gene>
<dbReference type="Gene3D" id="3.50.50.60">
    <property type="entry name" value="FAD/NAD(P)-binding domain"/>
    <property type="match status" value="1"/>
</dbReference>
<feature type="region of interest" description="Disordered" evidence="1">
    <location>
        <begin position="462"/>
        <end position="489"/>
    </location>
</feature>
<dbReference type="EMBL" id="OZ037944">
    <property type="protein sequence ID" value="CAL1696969.1"/>
    <property type="molecule type" value="Genomic_DNA"/>
</dbReference>
<evidence type="ECO:0000259" key="2">
    <source>
        <dbReference type="Pfam" id="PF01266"/>
    </source>
</evidence>
<feature type="compositionally biased region" description="Basic and acidic residues" evidence="1">
    <location>
        <begin position="415"/>
        <end position="428"/>
    </location>
</feature>